<feature type="transmembrane region" description="Helical" evidence="5">
    <location>
        <begin position="146"/>
        <end position="168"/>
    </location>
</feature>
<evidence type="ECO:0000256" key="3">
    <source>
        <dbReference type="ARBA" id="ARBA00022989"/>
    </source>
</evidence>
<dbReference type="EMBL" id="MVDD01000014">
    <property type="protein sequence ID" value="PKQ61433.1"/>
    <property type="molecule type" value="Genomic_DNA"/>
</dbReference>
<feature type="transmembrane region" description="Helical" evidence="5">
    <location>
        <begin position="12"/>
        <end position="44"/>
    </location>
</feature>
<keyword evidence="4 5" id="KW-0472">Membrane</keyword>
<gene>
    <name evidence="6" type="ORF">BZG02_15890</name>
</gene>
<keyword evidence="7" id="KW-1185">Reference proteome</keyword>
<feature type="transmembrane region" description="Helical" evidence="5">
    <location>
        <begin position="180"/>
        <end position="201"/>
    </location>
</feature>
<evidence type="ECO:0000256" key="1">
    <source>
        <dbReference type="ARBA" id="ARBA00004141"/>
    </source>
</evidence>
<feature type="transmembrane region" description="Helical" evidence="5">
    <location>
        <begin position="207"/>
        <end position="228"/>
    </location>
</feature>
<evidence type="ECO:0000313" key="6">
    <source>
        <dbReference type="EMBL" id="PKQ61433.1"/>
    </source>
</evidence>
<dbReference type="PANTHER" id="PTHR43701:SF2">
    <property type="entry name" value="MEMBRANE TRANSPORTER PROTEIN YJNA-RELATED"/>
    <property type="match status" value="1"/>
</dbReference>
<evidence type="ECO:0000256" key="5">
    <source>
        <dbReference type="RuleBase" id="RU363041"/>
    </source>
</evidence>
<dbReference type="RefSeq" id="WP_101262493.1">
    <property type="nucleotide sequence ID" value="NZ_MVDD01000014.1"/>
</dbReference>
<dbReference type="PANTHER" id="PTHR43701">
    <property type="entry name" value="MEMBRANE TRANSPORTER PROTEIN MJ0441-RELATED"/>
    <property type="match status" value="1"/>
</dbReference>
<dbReference type="Proteomes" id="UP000233535">
    <property type="component" value="Unassembled WGS sequence"/>
</dbReference>
<dbReference type="InterPro" id="IPR051598">
    <property type="entry name" value="TSUP/Inactive_protease-like"/>
</dbReference>
<feature type="transmembrane region" description="Helical" evidence="5">
    <location>
        <begin position="109"/>
        <end position="126"/>
    </location>
</feature>
<keyword evidence="3 5" id="KW-1133">Transmembrane helix</keyword>
<dbReference type="OrthoDB" id="1120993at2"/>
<evidence type="ECO:0000256" key="4">
    <source>
        <dbReference type="ARBA" id="ARBA00023136"/>
    </source>
</evidence>
<keyword evidence="5" id="KW-1003">Cell membrane</keyword>
<dbReference type="Pfam" id="PF01925">
    <property type="entry name" value="TauE"/>
    <property type="match status" value="1"/>
</dbReference>
<dbReference type="InterPro" id="IPR002781">
    <property type="entry name" value="TM_pro_TauE-like"/>
</dbReference>
<evidence type="ECO:0000256" key="2">
    <source>
        <dbReference type="ARBA" id="ARBA00022692"/>
    </source>
</evidence>
<evidence type="ECO:0000313" key="7">
    <source>
        <dbReference type="Proteomes" id="UP000233535"/>
    </source>
</evidence>
<keyword evidence="2 5" id="KW-0812">Transmembrane</keyword>
<feature type="transmembrane region" description="Helical" evidence="5">
    <location>
        <begin position="82"/>
        <end position="102"/>
    </location>
</feature>
<sequence>MICDSTVENFYFLLPLLGFVIGLFGTMLGGGGGFFFLPILTLLIRVPTQTAVLTSLVATLPIGIVGTVAHYKKGNVNLRIGYLFAIAGVIGAILGAGITSLISANQLKIGFGIYSILIAFQMIYNINNKTQAKDGIVGFEKAKISFFGLCAGLITGTFGTSGTAPILAGLFSMNIPLKMVIGTSLMVVLANGLFAVGAHCLVGTVDFTLVGLLTIGSAMGALLGPFLLSKVKTDKSESKVKYIYALVIVAIGFAMILG</sequence>
<reference evidence="6 7" key="1">
    <citation type="journal article" date="2017" name="Front. Microbiol.">
        <title>Labilibaculum manganireducens gen. nov., sp. nov. and Labilibaculum filiforme sp. nov., Novel Bacteroidetes Isolated from Subsurface Sediments of the Baltic Sea.</title>
        <authorList>
            <person name="Vandieken V."/>
            <person name="Marshall I.P."/>
            <person name="Niemann H."/>
            <person name="Engelen B."/>
            <person name="Cypionka H."/>
        </authorList>
    </citation>
    <scope>NUCLEOTIDE SEQUENCE [LARGE SCALE GENOMIC DNA]</scope>
    <source>
        <strain evidence="6 7">59.16B</strain>
    </source>
</reference>
<organism evidence="6 7">
    <name type="scientific">Labilibaculum filiforme</name>
    <dbReference type="NCBI Taxonomy" id="1940526"/>
    <lineage>
        <taxon>Bacteria</taxon>
        <taxon>Pseudomonadati</taxon>
        <taxon>Bacteroidota</taxon>
        <taxon>Bacteroidia</taxon>
        <taxon>Marinilabiliales</taxon>
        <taxon>Marinifilaceae</taxon>
        <taxon>Labilibaculum</taxon>
    </lineage>
</organism>
<comment type="caution">
    <text evidence="6">The sequence shown here is derived from an EMBL/GenBank/DDBJ whole genome shotgun (WGS) entry which is preliminary data.</text>
</comment>
<feature type="transmembrane region" description="Helical" evidence="5">
    <location>
        <begin position="51"/>
        <end position="70"/>
    </location>
</feature>
<feature type="transmembrane region" description="Helical" evidence="5">
    <location>
        <begin position="240"/>
        <end position="257"/>
    </location>
</feature>
<protein>
    <recommendedName>
        <fullName evidence="5">Probable membrane transporter protein</fullName>
    </recommendedName>
</protein>
<dbReference type="AlphaFoldDB" id="A0A2N3HTR0"/>
<comment type="similarity">
    <text evidence="5">Belongs to the 4-toluene sulfonate uptake permease (TSUP) (TC 2.A.102) family.</text>
</comment>
<proteinExistence type="inferred from homology"/>
<dbReference type="GO" id="GO:0005886">
    <property type="term" value="C:plasma membrane"/>
    <property type="evidence" value="ECO:0007669"/>
    <property type="project" value="UniProtKB-SubCell"/>
</dbReference>
<comment type="subcellular location">
    <subcellularLocation>
        <location evidence="5">Cell membrane</location>
        <topology evidence="5">Multi-pass membrane protein</topology>
    </subcellularLocation>
    <subcellularLocation>
        <location evidence="1">Membrane</location>
        <topology evidence="1">Multi-pass membrane protein</topology>
    </subcellularLocation>
</comment>
<name>A0A2N3HTR0_9BACT</name>
<accession>A0A2N3HTR0</accession>